<accession>A0A6G0TK44</accession>
<evidence type="ECO:0000313" key="2">
    <source>
        <dbReference type="Proteomes" id="UP000475862"/>
    </source>
</evidence>
<dbReference type="EMBL" id="VYZN01000032">
    <property type="protein sequence ID" value="KAE9533682.1"/>
    <property type="molecule type" value="Genomic_DNA"/>
</dbReference>
<comment type="caution">
    <text evidence="1">The sequence shown here is derived from an EMBL/GenBank/DDBJ whole genome shotgun (WGS) entry which is preliminary data.</text>
</comment>
<sequence>MPRMITAFIFMNLPKLDYTGQMILDYGSRLYVINNNKIPVGNVDKFMKERFYSYVFKGGADLHDQQIILTLTKKRGHPPSSPKLDVTKLLTNESQYVKYNHGYTRMFKTYLKRNSICHKASPLLLVKSVLLIDRNIFKKAYKVFHSISPTCTKQRLYALSSIITKPMMVANNYHNDELSLSSSKTADLNSTAAVSKMCFVPKLYLLSALCRTFKLWLGRPSMMADMECLHIIKSDNKIIYMCSCTKHASPISNCHIKLYLTHESQIIAAEKKYQDLNLNVILSGIQKKTAGFEINHRIVREISKKKLGGQTLMRVAGRALFHVPEYYESLLIHFSSLIHVYHYVNSDYTYCPPTDSDCIIIAVIKNAHASKSHYLHSALDFNFQNPNFIRSSIKLRRFYLSMNGNNNEAYGNRLSLKPNIRFELF</sequence>
<reference evidence="1 2" key="1">
    <citation type="submission" date="2019-08" db="EMBL/GenBank/DDBJ databases">
        <title>The genome of the soybean aphid Biotype 1, its phylome, world population structure and adaptation to the North American continent.</title>
        <authorList>
            <person name="Giordano R."/>
            <person name="Donthu R.K."/>
            <person name="Hernandez A.G."/>
            <person name="Wright C.L."/>
            <person name="Zimin A.V."/>
        </authorList>
    </citation>
    <scope>NUCLEOTIDE SEQUENCE [LARGE SCALE GENOMIC DNA]</scope>
    <source>
        <tissue evidence="1">Whole aphids</tissue>
    </source>
</reference>
<keyword evidence="2" id="KW-1185">Reference proteome</keyword>
<evidence type="ECO:0000313" key="1">
    <source>
        <dbReference type="EMBL" id="KAE9533682.1"/>
    </source>
</evidence>
<name>A0A6G0TK44_APHGL</name>
<organism evidence="1 2">
    <name type="scientific">Aphis glycines</name>
    <name type="common">Soybean aphid</name>
    <dbReference type="NCBI Taxonomy" id="307491"/>
    <lineage>
        <taxon>Eukaryota</taxon>
        <taxon>Metazoa</taxon>
        <taxon>Ecdysozoa</taxon>
        <taxon>Arthropoda</taxon>
        <taxon>Hexapoda</taxon>
        <taxon>Insecta</taxon>
        <taxon>Pterygota</taxon>
        <taxon>Neoptera</taxon>
        <taxon>Paraneoptera</taxon>
        <taxon>Hemiptera</taxon>
        <taxon>Sternorrhyncha</taxon>
        <taxon>Aphidomorpha</taxon>
        <taxon>Aphidoidea</taxon>
        <taxon>Aphididae</taxon>
        <taxon>Aphidini</taxon>
        <taxon>Aphis</taxon>
        <taxon>Aphis</taxon>
    </lineage>
</organism>
<gene>
    <name evidence="1" type="ORF">AGLY_009031</name>
</gene>
<protein>
    <submittedName>
        <fullName evidence="1">Uncharacterized protein</fullName>
    </submittedName>
</protein>
<proteinExistence type="predicted"/>
<dbReference type="AlphaFoldDB" id="A0A6G0TK44"/>
<dbReference type="Proteomes" id="UP000475862">
    <property type="component" value="Unassembled WGS sequence"/>
</dbReference>